<dbReference type="Gene3D" id="3.40.140.10">
    <property type="entry name" value="Cytidine Deaminase, domain 2"/>
    <property type="match status" value="1"/>
</dbReference>
<feature type="domain" description="JAB" evidence="6">
    <location>
        <begin position="18"/>
        <end position="119"/>
    </location>
</feature>
<dbReference type="GO" id="GO:0006508">
    <property type="term" value="P:proteolysis"/>
    <property type="evidence" value="ECO:0007669"/>
    <property type="project" value="UniProtKB-KW"/>
</dbReference>
<keyword evidence="8" id="KW-1185">Reference proteome</keyword>
<keyword evidence="2" id="KW-0479">Metal-binding</keyword>
<keyword evidence="4" id="KW-0862">Zinc</keyword>
<reference evidence="7 8" key="1">
    <citation type="submission" date="2016-01" db="EMBL/GenBank/DDBJ databases">
        <title>Complete Genome Sequence of Paenibacillus yonginensis DCY84, a novel Plant Growth-Promoting Bacteria with Elicitation of Induced Systemic Resistance.</title>
        <authorList>
            <person name="Kim Y.J."/>
            <person name="Yang D.C."/>
            <person name="Sukweenadhi J."/>
        </authorList>
    </citation>
    <scope>NUCLEOTIDE SEQUENCE [LARGE SCALE GENOMIC DNA]</scope>
    <source>
        <strain evidence="7 8">DCY84</strain>
    </source>
</reference>
<dbReference type="OrthoDB" id="9802958at2"/>
<evidence type="ECO:0000256" key="4">
    <source>
        <dbReference type="ARBA" id="ARBA00022833"/>
    </source>
</evidence>
<proteinExistence type="predicted"/>
<evidence type="ECO:0000259" key="6">
    <source>
        <dbReference type="Pfam" id="PF14464"/>
    </source>
</evidence>
<dbReference type="InterPro" id="IPR051929">
    <property type="entry name" value="VirAsm_ModProt"/>
</dbReference>
<evidence type="ECO:0000256" key="1">
    <source>
        <dbReference type="ARBA" id="ARBA00022670"/>
    </source>
</evidence>
<dbReference type="AlphaFoldDB" id="A0A1B1MXF0"/>
<evidence type="ECO:0000256" key="5">
    <source>
        <dbReference type="ARBA" id="ARBA00023049"/>
    </source>
</evidence>
<dbReference type="GO" id="GO:0008235">
    <property type="term" value="F:metalloexopeptidase activity"/>
    <property type="evidence" value="ECO:0007669"/>
    <property type="project" value="TreeGrafter"/>
</dbReference>
<keyword evidence="3" id="KW-0378">Hydrolase</keyword>
<evidence type="ECO:0000313" key="8">
    <source>
        <dbReference type="Proteomes" id="UP000092573"/>
    </source>
</evidence>
<evidence type="ECO:0000313" key="7">
    <source>
        <dbReference type="EMBL" id="ANS73848.1"/>
    </source>
</evidence>
<keyword evidence="5" id="KW-0482">Metalloprotease</keyword>
<organism evidence="7 8">
    <name type="scientific">Paenibacillus yonginensis</name>
    <dbReference type="NCBI Taxonomy" id="1462996"/>
    <lineage>
        <taxon>Bacteria</taxon>
        <taxon>Bacillati</taxon>
        <taxon>Bacillota</taxon>
        <taxon>Bacilli</taxon>
        <taxon>Bacillales</taxon>
        <taxon>Paenibacillaceae</taxon>
        <taxon>Paenibacillus</taxon>
    </lineage>
</organism>
<dbReference type="STRING" id="1462996.AWM70_04065"/>
<dbReference type="Pfam" id="PF14464">
    <property type="entry name" value="Prok-JAB"/>
    <property type="match status" value="1"/>
</dbReference>
<dbReference type="KEGG" id="pyg:AWM70_04065"/>
<dbReference type="Proteomes" id="UP000092573">
    <property type="component" value="Chromosome"/>
</dbReference>
<dbReference type="InterPro" id="IPR028090">
    <property type="entry name" value="JAB_dom_prok"/>
</dbReference>
<keyword evidence="1" id="KW-0645">Protease</keyword>
<dbReference type="GO" id="GO:0008270">
    <property type="term" value="F:zinc ion binding"/>
    <property type="evidence" value="ECO:0007669"/>
    <property type="project" value="TreeGrafter"/>
</dbReference>
<evidence type="ECO:0000256" key="3">
    <source>
        <dbReference type="ARBA" id="ARBA00022801"/>
    </source>
</evidence>
<dbReference type="PANTHER" id="PTHR34858">
    <property type="entry name" value="CYSO-CYSTEINE PEPTIDASE"/>
    <property type="match status" value="1"/>
</dbReference>
<sequence length="155" mass="17334">MIYTSSHPQSQISIELDEQVLSAIYKHLTACHPLEGCGILLGECLDNSDIARRWRITEFKPAANRSPNPDRAFTLDPAVWVPCSLSPRLLGIVHNHPVSAPVPSLEDLKQLQSFGALIRIYMIVATEHKNPPNHSLYGVQSGEDLTYLLMKLQEH</sequence>
<name>A0A1B1MXF0_9BACL</name>
<evidence type="ECO:0000256" key="2">
    <source>
        <dbReference type="ARBA" id="ARBA00022723"/>
    </source>
</evidence>
<dbReference type="EMBL" id="CP014167">
    <property type="protein sequence ID" value="ANS73848.1"/>
    <property type="molecule type" value="Genomic_DNA"/>
</dbReference>
<dbReference type="SUPFAM" id="SSF102712">
    <property type="entry name" value="JAB1/MPN domain"/>
    <property type="match status" value="1"/>
</dbReference>
<dbReference type="PANTHER" id="PTHR34858:SF1">
    <property type="entry name" value="CYSO-CYSTEINE PEPTIDASE"/>
    <property type="match status" value="1"/>
</dbReference>
<dbReference type="RefSeq" id="WP_068694458.1">
    <property type="nucleotide sequence ID" value="NZ_CP014167.1"/>
</dbReference>
<gene>
    <name evidence="7" type="ORF">AWM70_04065</name>
</gene>
<protein>
    <recommendedName>
        <fullName evidence="6">JAB domain-containing protein</fullName>
    </recommendedName>
</protein>
<accession>A0A1B1MXF0</accession>